<evidence type="ECO:0000259" key="1">
    <source>
        <dbReference type="PROSITE" id="PS50878"/>
    </source>
</evidence>
<dbReference type="Proteomes" id="UP000708208">
    <property type="component" value="Unassembled WGS sequence"/>
</dbReference>
<name>A0A8J2NYX8_9HEXA</name>
<comment type="caution">
    <text evidence="2">The sequence shown here is derived from an EMBL/GenBank/DDBJ whole genome shotgun (WGS) entry which is preliminary data.</text>
</comment>
<dbReference type="InterPro" id="IPR000477">
    <property type="entry name" value="RT_dom"/>
</dbReference>
<organism evidence="2 3">
    <name type="scientific">Allacma fusca</name>
    <dbReference type="NCBI Taxonomy" id="39272"/>
    <lineage>
        <taxon>Eukaryota</taxon>
        <taxon>Metazoa</taxon>
        <taxon>Ecdysozoa</taxon>
        <taxon>Arthropoda</taxon>
        <taxon>Hexapoda</taxon>
        <taxon>Collembola</taxon>
        <taxon>Symphypleona</taxon>
        <taxon>Sminthuridae</taxon>
        <taxon>Allacma</taxon>
    </lineage>
</organism>
<evidence type="ECO:0000313" key="3">
    <source>
        <dbReference type="Proteomes" id="UP000708208"/>
    </source>
</evidence>
<feature type="domain" description="Reverse transcriptase" evidence="1">
    <location>
        <begin position="450"/>
        <end position="626"/>
    </location>
</feature>
<dbReference type="CDD" id="cd01647">
    <property type="entry name" value="RT_LTR"/>
    <property type="match status" value="1"/>
</dbReference>
<dbReference type="PROSITE" id="PS50878">
    <property type="entry name" value="RT_POL"/>
    <property type="match status" value="1"/>
</dbReference>
<dbReference type="PANTHER" id="PTHR33064:SF37">
    <property type="entry name" value="RIBONUCLEASE H"/>
    <property type="match status" value="1"/>
</dbReference>
<dbReference type="AlphaFoldDB" id="A0A8J2NYX8"/>
<dbReference type="Pfam" id="PF17919">
    <property type="entry name" value="RT_RNaseH_2"/>
    <property type="match status" value="1"/>
</dbReference>
<dbReference type="Pfam" id="PF00078">
    <property type="entry name" value="RVT_1"/>
    <property type="match status" value="1"/>
</dbReference>
<dbReference type="CDD" id="cd00303">
    <property type="entry name" value="retropepsin_like"/>
    <property type="match status" value="1"/>
</dbReference>
<keyword evidence="3" id="KW-1185">Reference proteome</keyword>
<gene>
    <name evidence="2" type="ORF">AFUS01_LOCUS7851</name>
</gene>
<dbReference type="OrthoDB" id="115435at2759"/>
<accession>A0A8J2NYX8</accession>
<dbReference type="EMBL" id="CAJVCH010053659">
    <property type="protein sequence ID" value="CAG7718459.1"/>
    <property type="molecule type" value="Genomic_DNA"/>
</dbReference>
<dbReference type="PANTHER" id="PTHR33064">
    <property type="entry name" value="POL PROTEIN"/>
    <property type="match status" value="1"/>
</dbReference>
<dbReference type="InterPro" id="IPR051320">
    <property type="entry name" value="Viral_Replic_Matur_Polypro"/>
</dbReference>
<protein>
    <recommendedName>
        <fullName evidence="1">Reverse transcriptase domain-containing protein</fullName>
    </recommendedName>
</protein>
<reference evidence="2" key="1">
    <citation type="submission" date="2021-06" db="EMBL/GenBank/DDBJ databases">
        <authorList>
            <person name="Hodson N. C."/>
            <person name="Mongue J. A."/>
            <person name="Jaron S. K."/>
        </authorList>
    </citation>
    <scope>NUCLEOTIDE SEQUENCE</scope>
</reference>
<evidence type="ECO:0000313" key="2">
    <source>
        <dbReference type="EMBL" id="CAG7718459.1"/>
    </source>
</evidence>
<proteinExistence type="predicted"/>
<dbReference type="InterPro" id="IPR041577">
    <property type="entry name" value="RT_RNaseH_2"/>
</dbReference>
<sequence>MSESGFVMPNVDKFHYVKSLKRYFPLIATYHELFVLMSEEIYKFEEIRAQLTATDGRRSITGPLKDIYEPETAPYIDPGHKETELDQEDELSEEMKKLNHEEKNSSMTFLQPVSVLKRKLEKKPVNVVKKQRVSWAKQLNLVKCFEKDEPLRALDAVDNALIDPEQICRHVGPQLVTQTVNDPTCVIPIHIGKKTFALQLDSGALPNAISKKLLTTLLRESPESIRFIPLRRTVQLRLADNTVIRSMSHLAVIQLEFGTELIGVPFYVLESSGSTFIMGRISLEYIKILIDIPERVATCRMDPNNEYVIPFMNADEAHEAFTIFSLTQTSRQGHRMVIDMAKHTKLADIHKEIKLEEEKARKLFLENLNKDLCDAVKNKSITPEQAKLAEEKLCQYKDIFSLNPGCYKGEEVDFKFKSGNEHLKPWRGEKFRPSKKLLPGIRKAVEKMLALDIIRPSHSTYINTLAPVVKKNGDIRLCLDADELNKHLENVLTEPDTIESMIFDNPGDILFCTLDFTAGFLQRLLNKKSRQFTAFQLEGQVYEFTRLPYGTKVSSGLFILMINAIIANKKGRTKYVDDLKISGETFEECLDNLIEVFELIRESGLKLNPTKTQFFRNRADHLGFVLSDKGIEKQSEKLKKLEEFEKKNTKKGKFSLKKKNDILALVGLTGLYRNFIPEYSQIVKPIYELTKGESQNVEWGEEQQKAFEKLKELYNKDFKLQQPPREGDLYLDTQISHDAMNGVLFFRRDEEKQIIMFVSNAFKEHQKEFTLFDKEIMCLSIGLEKFLKLTEKQLTGLQCSTVLT</sequence>